<feature type="region of interest" description="Disordered" evidence="6">
    <location>
        <begin position="64"/>
        <end position="101"/>
    </location>
</feature>
<keyword evidence="3" id="KW-0687">Ribonucleoprotein</keyword>
<dbReference type="EMBL" id="AY372455">
    <property type="protein sequence ID" value="AAR05319.1"/>
    <property type="molecule type" value="Genomic_DNA"/>
</dbReference>
<evidence type="ECO:0000256" key="2">
    <source>
        <dbReference type="ARBA" id="ARBA00022980"/>
    </source>
</evidence>
<dbReference type="Pfam" id="PF00573">
    <property type="entry name" value="Ribosomal_L4"/>
    <property type="match status" value="1"/>
</dbReference>
<dbReference type="GO" id="GO:0005840">
    <property type="term" value="C:ribosome"/>
    <property type="evidence" value="ECO:0007669"/>
    <property type="project" value="UniProtKB-KW"/>
</dbReference>
<sequence length="229" mass="25822">MASKKSKPHQQNQKKKVRRKNKYMQIDMHKIDGKKSGSVNLKDQLFNSKSGLSVVGSLVRWSESNQKPLRARTKNRSEVKGTTQKLGRQKGSGGARHGSKKANIFRSGGMAHNLRGVRSLKKMPKRTRQEALKHIFADKLKNNNLIIVEELKIEEPKTKILAKSLSDLNAHSALILEGDKPDNNFVLASRNLKNIKYSSINNFNALDLLGFEKLIMSKNALEILESRIN</sequence>
<dbReference type="InterPro" id="IPR023574">
    <property type="entry name" value="Ribosomal_uL4_dom_sf"/>
</dbReference>
<dbReference type="Gene3D" id="3.40.1370.10">
    <property type="match status" value="1"/>
</dbReference>
<reference evidence="7" key="1">
    <citation type="journal article" date="2003" name="Proc. Natl. Acad. Sci. U.S.A.">
        <title>Proteorhodopsin genes are distributed among divergent marine bacterial taxa.</title>
        <authorList>
            <person name="De La Torre J.R."/>
            <person name="Christianson L.M."/>
            <person name="Beja O."/>
            <person name="Suzuki M.T."/>
            <person name="Karl D.M."/>
            <person name="Heidelberg J."/>
            <person name="DeLong E.F."/>
        </authorList>
    </citation>
    <scope>NUCLEOTIDE SEQUENCE</scope>
</reference>
<dbReference type="GO" id="GO:0003735">
    <property type="term" value="F:structural constituent of ribosome"/>
    <property type="evidence" value="ECO:0007669"/>
    <property type="project" value="InterPro"/>
</dbReference>
<evidence type="ECO:0000256" key="5">
    <source>
        <dbReference type="ARBA" id="ARBA00035462"/>
    </source>
</evidence>
<dbReference type="SUPFAM" id="SSF52166">
    <property type="entry name" value="Ribosomal protein L4"/>
    <property type="match status" value="1"/>
</dbReference>
<dbReference type="GO" id="GO:1990904">
    <property type="term" value="C:ribonucleoprotein complex"/>
    <property type="evidence" value="ECO:0007669"/>
    <property type="project" value="UniProtKB-KW"/>
</dbReference>
<dbReference type="InterPro" id="IPR002136">
    <property type="entry name" value="Ribosomal_uL4"/>
</dbReference>
<evidence type="ECO:0000256" key="6">
    <source>
        <dbReference type="SAM" id="MobiDB-lite"/>
    </source>
</evidence>
<dbReference type="InterPro" id="IPR013005">
    <property type="entry name" value="Ribosomal_uL4-like"/>
</dbReference>
<dbReference type="AlphaFoldDB" id="Q6UCS1"/>
<proteinExistence type="inferred from homology"/>
<gene>
    <name evidence="7" type="ORF">HOT2C01.05</name>
</gene>
<protein>
    <recommendedName>
        <fullName evidence="4">Large ribosomal subunit protein uL4</fullName>
    </recommendedName>
    <alternativeName>
        <fullName evidence="5">50S ribosomal protein L4</fullName>
    </alternativeName>
</protein>
<organism evidence="7">
    <name type="scientific">uncultured marine alpha proteobacterium HOT2C01</name>
    <dbReference type="NCBI Taxonomy" id="248049"/>
    <lineage>
        <taxon>Bacteria</taxon>
        <taxon>Pseudomonadati</taxon>
        <taxon>Pseudomonadota</taxon>
        <taxon>Alphaproteobacteria</taxon>
        <taxon>environmental samples</taxon>
    </lineage>
</organism>
<evidence type="ECO:0000256" key="4">
    <source>
        <dbReference type="ARBA" id="ARBA00035244"/>
    </source>
</evidence>
<dbReference type="PANTHER" id="PTHR10746:SF6">
    <property type="entry name" value="LARGE RIBOSOMAL SUBUNIT PROTEIN UL4M"/>
    <property type="match status" value="1"/>
</dbReference>
<dbReference type="PANTHER" id="PTHR10746">
    <property type="entry name" value="50S RIBOSOMAL PROTEIN L4"/>
    <property type="match status" value="1"/>
</dbReference>
<feature type="region of interest" description="Disordered" evidence="6">
    <location>
        <begin position="1"/>
        <end position="22"/>
    </location>
</feature>
<accession>Q6UCS1</accession>
<evidence type="ECO:0000313" key="7">
    <source>
        <dbReference type="EMBL" id="AAR05319.1"/>
    </source>
</evidence>
<evidence type="ECO:0000256" key="1">
    <source>
        <dbReference type="ARBA" id="ARBA00010528"/>
    </source>
</evidence>
<name>Q6UCS1_9PROT</name>
<reference evidence="7" key="2">
    <citation type="submission" date="2017-01" db="EMBL/GenBank/DDBJ databases">
        <authorList>
            <person name="Mah S.A."/>
            <person name="Swanson W.J."/>
            <person name="Moy G.W."/>
            <person name="Vacquier V.D."/>
        </authorList>
    </citation>
    <scope>NUCLEOTIDE SEQUENCE</scope>
</reference>
<comment type="similarity">
    <text evidence="1">Belongs to the universal ribosomal protein uL4 family.</text>
</comment>
<evidence type="ECO:0000256" key="3">
    <source>
        <dbReference type="ARBA" id="ARBA00023274"/>
    </source>
</evidence>
<dbReference type="GO" id="GO:0006412">
    <property type="term" value="P:translation"/>
    <property type="evidence" value="ECO:0007669"/>
    <property type="project" value="InterPro"/>
</dbReference>
<dbReference type="NCBIfam" id="TIGR03953">
    <property type="entry name" value="rplD_bact"/>
    <property type="match status" value="1"/>
</dbReference>
<keyword evidence="2 7" id="KW-0689">Ribosomal protein</keyword>